<dbReference type="InterPro" id="IPR007050">
    <property type="entry name" value="HTH_bacterioopsin"/>
</dbReference>
<evidence type="ECO:0000259" key="3">
    <source>
        <dbReference type="Pfam" id="PF04967"/>
    </source>
</evidence>
<accession>M0BL19</accession>
<reference evidence="5 6" key="1">
    <citation type="journal article" date="2014" name="PLoS Genet.">
        <title>Phylogenetically driven sequencing of extremely halophilic archaea reveals strategies for static and dynamic osmo-response.</title>
        <authorList>
            <person name="Becker E.A."/>
            <person name="Seitzer P.M."/>
            <person name="Tritt A."/>
            <person name="Larsen D."/>
            <person name="Krusor M."/>
            <person name="Yao A.I."/>
            <person name="Wu D."/>
            <person name="Madern D."/>
            <person name="Eisen J.A."/>
            <person name="Darling A.E."/>
            <person name="Facciotti M.T."/>
        </authorList>
    </citation>
    <scope>NUCLEOTIDE SEQUENCE [LARGE SCALE GENOMIC DNA]</scope>
    <source>
        <strain evidence="5 6">JCM 14624</strain>
    </source>
</reference>
<dbReference type="RefSeq" id="WP_007701296.1">
    <property type="nucleotide sequence ID" value="NZ_AOIQ01000014.1"/>
</dbReference>
<dbReference type="OrthoDB" id="156233at2157"/>
<comment type="caution">
    <text evidence="5">The sequence shown here is derived from an EMBL/GenBank/DDBJ whole genome shotgun (WGS) entry which is preliminary data.</text>
</comment>
<keyword evidence="6" id="KW-1185">Reference proteome</keyword>
<evidence type="ECO:0000313" key="5">
    <source>
        <dbReference type="EMBL" id="ELZ10988.1"/>
    </source>
</evidence>
<organism evidence="5 6">
    <name type="scientific">Halovivax asiaticus JCM 14624</name>
    <dbReference type="NCBI Taxonomy" id="1227490"/>
    <lineage>
        <taxon>Archaea</taxon>
        <taxon>Methanobacteriati</taxon>
        <taxon>Methanobacteriota</taxon>
        <taxon>Stenosarchaea group</taxon>
        <taxon>Halobacteria</taxon>
        <taxon>Halobacteriales</taxon>
        <taxon>Natrialbaceae</taxon>
        <taxon>Halovivax</taxon>
    </lineage>
</organism>
<evidence type="ECO:0000259" key="4">
    <source>
        <dbReference type="Pfam" id="PF15915"/>
    </source>
</evidence>
<dbReference type="EMBL" id="AOIQ01000014">
    <property type="protein sequence ID" value="ELZ10988.1"/>
    <property type="molecule type" value="Genomic_DNA"/>
</dbReference>
<protein>
    <submittedName>
        <fullName evidence="5">Bacterio-opsin activator HTH domain-containing protein</fullName>
    </submittedName>
</protein>
<dbReference type="Pfam" id="PF04967">
    <property type="entry name" value="HTH_10"/>
    <property type="match status" value="1"/>
</dbReference>
<feature type="domain" description="HTH bat-type" evidence="3">
    <location>
        <begin position="168"/>
        <end position="219"/>
    </location>
</feature>
<dbReference type="PANTHER" id="PTHR34236:SF1">
    <property type="entry name" value="DIMETHYL SULFOXIDE REDUCTASE TRANSCRIPTIONAL ACTIVATOR"/>
    <property type="match status" value="1"/>
</dbReference>
<dbReference type="AlphaFoldDB" id="M0BL19"/>
<keyword evidence="2" id="KW-0804">Transcription</keyword>
<sequence>MSSDPDESDVARRPYALFVRVRLDHPTLPLLPALADAPETHVRPRSPILGTQRLFVSVFGGDVAAFESGLADDPTVTDPALVRALADRRIYRLGLSARGRKRLSPIDVADAYVHDAEGAHDGWRLRMEVPDRDSLIEFVRACRNAGVDPSIRRVRDTDGVEHRHAYGLSPEQERILRVAYETGYFDIPRKVSQTNLAESFDRSTSAVSQQLRRATAELIGGTLLARREY</sequence>
<evidence type="ECO:0000313" key="6">
    <source>
        <dbReference type="Proteomes" id="UP000011560"/>
    </source>
</evidence>
<gene>
    <name evidence="5" type="ORF">C479_09263</name>
</gene>
<name>M0BL19_9EURY</name>
<dbReference type="Proteomes" id="UP000011560">
    <property type="component" value="Unassembled WGS sequence"/>
</dbReference>
<evidence type="ECO:0000256" key="1">
    <source>
        <dbReference type="ARBA" id="ARBA00023015"/>
    </source>
</evidence>
<feature type="domain" description="Bacterioopsin transcriptional activator GAF and HTH associated" evidence="4">
    <location>
        <begin position="25"/>
        <end position="158"/>
    </location>
</feature>
<dbReference type="PANTHER" id="PTHR34236">
    <property type="entry name" value="DIMETHYL SULFOXIDE REDUCTASE TRANSCRIPTIONAL ACTIVATOR"/>
    <property type="match status" value="1"/>
</dbReference>
<keyword evidence="1" id="KW-0805">Transcription regulation</keyword>
<evidence type="ECO:0000256" key="2">
    <source>
        <dbReference type="ARBA" id="ARBA00023163"/>
    </source>
</evidence>
<dbReference type="InterPro" id="IPR031803">
    <property type="entry name" value="BAT_GAF/HTH-assoc"/>
</dbReference>
<proteinExistence type="predicted"/>
<dbReference type="Pfam" id="PF15915">
    <property type="entry name" value="BAT"/>
    <property type="match status" value="1"/>
</dbReference>